<evidence type="ECO:0000313" key="8">
    <source>
        <dbReference type="Proteomes" id="UP000448867"/>
    </source>
</evidence>
<dbReference type="SUPFAM" id="SSF88659">
    <property type="entry name" value="Sigma3 and sigma4 domains of RNA polymerase sigma factors"/>
    <property type="match status" value="1"/>
</dbReference>
<dbReference type="Gene3D" id="1.10.10.10">
    <property type="entry name" value="Winged helix-like DNA-binding domain superfamily/Winged helix DNA-binding domain"/>
    <property type="match status" value="1"/>
</dbReference>
<dbReference type="InterPro" id="IPR007627">
    <property type="entry name" value="RNA_pol_sigma70_r2"/>
</dbReference>
<keyword evidence="3" id="KW-0238">DNA-binding</keyword>
<proteinExistence type="predicted"/>
<dbReference type="InterPro" id="IPR013249">
    <property type="entry name" value="RNA_pol_sigma70_r4_t2"/>
</dbReference>
<dbReference type="InterPro" id="IPR036388">
    <property type="entry name" value="WH-like_DNA-bd_sf"/>
</dbReference>
<keyword evidence="1" id="KW-0805">Transcription regulation</keyword>
<organism evidence="7 8">
    <name type="scientific">Metabacillus lacus</name>
    <dbReference type="NCBI Taxonomy" id="1983721"/>
    <lineage>
        <taxon>Bacteria</taxon>
        <taxon>Bacillati</taxon>
        <taxon>Bacillota</taxon>
        <taxon>Bacilli</taxon>
        <taxon>Bacillales</taxon>
        <taxon>Bacillaceae</taxon>
        <taxon>Metabacillus</taxon>
    </lineage>
</organism>
<dbReference type="InterPro" id="IPR013324">
    <property type="entry name" value="RNA_pol_sigma_r3/r4-like"/>
</dbReference>
<dbReference type="GO" id="GO:0006352">
    <property type="term" value="P:DNA-templated transcription initiation"/>
    <property type="evidence" value="ECO:0007669"/>
    <property type="project" value="InterPro"/>
</dbReference>
<dbReference type="PANTHER" id="PTHR30385">
    <property type="entry name" value="SIGMA FACTOR F FLAGELLAR"/>
    <property type="match status" value="1"/>
</dbReference>
<keyword evidence="4" id="KW-0804">Transcription</keyword>
<protein>
    <submittedName>
        <fullName evidence="7">Sigma-70 family RNA polymerase sigma factor</fullName>
    </submittedName>
</protein>
<gene>
    <name evidence="7" type="ORF">GJU40_08990</name>
</gene>
<sequence>MKGKRALRRNNRLIEETYFTQLFEENRFIILHHIRKLHLYENHDEYYQIGCIALWKAANSYNPDKGSSFSTYAYAVIRGHLLSELKKSKKLQQRYEPTENIEVTENNALEDEQLYVESVLVNLHESLTEKQMKWLNAYVKEGKSPKEIAVQENVAESAVKAWRRDALKKLAKMKGNLDIR</sequence>
<dbReference type="SUPFAM" id="SSF88946">
    <property type="entry name" value="Sigma2 domain of RNA polymerase sigma factors"/>
    <property type="match status" value="1"/>
</dbReference>
<evidence type="ECO:0000256" key="3">
    <source>
        <dbReference type="ARBA" id="ARBA00023125"/>
    </source>
</evidence>
<feature type="domain" description="RNA polymerase sigma factor 70 region 4 type 2" evidence="6">
    <location>
        <begin position="120"/>
        <end position="170"/>
    </location>
</feature>
<evidence type="ECO:0000259" key="5">
    <source>
        <dbReference type="Pfam" id="PF04542"/>
    </source>
</evidence>
<evidence type="ECO:0000256" key="1">
    <source>
        <dbReference type="ARBA" id="ARBA00023015"/>
    </source>
</evidence>
<reference evidence="7 8" key="1">
    <citation type="submission" date="2019-11" db="EMBL/GenBank/DDBJ databases">
        <title>Bacillus lacus genome.</title>
        <authorList>
            <person name="Allen C.J."/>
            <person name="Newman J.D."/>
        </authorList>
    </citation>
    <scope>NUCLEOTIDE SEQUENCE [LARGE SCALE GENOMIC DNA]</scope>
    <source>
        <strain evidence="7 8">KCTC 33946</strain>
    </source>
</reference>
<dbReference type="Proteomes" id="UP000448867">
    <property type="component" value="Unassembled WGS sequence"/>
</dbReference>
<dbReference type="InterPro" id="IPR014284">
    <property type="entry name" value="RNA_pol_sigma-70_dom"/>
</dbReference>
<keyword evidence="8" id="KW-1185">Reference proteome</keyword>
<evidence type="ECO:0000256" key="2">
    <source>
        <dbReference type="ARBA" id="ARBA00023082"/>
    </source>
</evidence>
<dbReference type="Pfam" id="PF08281">
    <property type="entry name" value="Sigma70_r4_2"/>
    <property type="match status" value="1"/>
</dbReference>
<dbReference type="EMBL" id="WKKI01000013">
    <property type="protein sequence ID" value="MRX72286.1"/>
    <property type="molecule type" value="Genomic_DNA"/>
</dbReference>
<dbReference type="NCBIfam" id="TIGR02937">
    <property type="entry name" value="sigma70-ECF"/>
    <property type="match status" value="1"/>
</dbReference>
<dbReference type="AlphaFoldDB" id="A0A7X2IYS4"/>
<feature type="domain" description="RNA polymerase sigma-70 region 2" evidence="5">
    <location>
        <begin position="40"/>
        <end position="89"/>
    </location>
</feature>
<dbReference type="Pfam" id="PF04542">
    <property type="entry name" value="Sigma70_r2"/>
    <property type="match status" value="1"/>
</dbReference>
<dbReference type="GO" id="GO:0016987">
    <property type="term" value="F:sigma factor activity"/>
    <property type="evidence" value="ECO:0007669"/>
    <property type="project" value="UniProtKB-KW"/>
</dbReference>
<evidence type="ECO:0000256" key="4">
    <source>
        <dbReference type="ARBA" id="ARBA00023163"/>
    </source>
</evidence>
<dbReference type="GO" id="GO:0003677">
    <property type="term" value="F:DNA binding"/>
    <property type="evidence" value="ECO:0007669"/>
    <property type="project" value="UniProtKB-KW"/>
</dbReference>
<evidence type="ECO:0000259" key="6">
    <source>
        <dbReference type="Pfam" id="PF08281"/>
    </source>
</evidence>
<dbReference type="Gene3D" id="1.10.1740.10">
    <property type="match status" value="1"/>
</dbReference>
<dbReference type="InterPro" id="IPR013325">
    <property type="entry name" value="RNA_pol_sigma_r2"/>
</dbReference>
<comment type="caution">
    <text evidence="7">The sequence shown here is derived from an EMBL/GenBank/DDBJ whole genome shotgun (WGS) entry which is preliminary data.</text>
</comment>
<accession>A0A7X2IYS4</accession>
<keyword evidence="2" id="KW-0731">Sigma factor</keyword>
<name>A0A7X2IYS4_9BACI</name>
<evidence type="ECO:0000313" key="7">
    <source>
        <dbReference type="EMBL" id="MRX72286.1"/>
    </source>
</evidence>